<protein>
    <submittedName>
        <fullName evidence="2">DUF6538 domain-containing protein</fullName>
    </submittedName>
</protein>
<organism evidence="2 3">
    <name type="scientific">Rhodobacter lacus</name>
    <dbReference type="NCBI Taxonomy" id="1641972"/>
    <lineage>
        <taxon>Bacteria</taxon>
        <taxon>Pseudomonadati</taxon>
        <taxon>Pseudomonadota</taxon>
        <taxon>Alphaproteobacteria</taxon>
        <taxon>Rhodobacterales</taxon>
        <taxon>Rhodobacter group</taxon>
        <taxon>Rhodobacter</taxon>
    </lineage>
</organism>
<comment type="caution">
    <text evidence="2">The sequence shown here is derived from an EMBL/GenBank/DDBJ whole genome shotgun (WGS) entry which is preliminary data.</text>
</comment>
<dbReference type="EMBL" id="JBHUIX010000004">
    <property type="protein sequence ID" value="MFD2173368.1"/>
    <property type="molecule type" value="Genomic_DNA"/>
</dbReference>
<feature type="domain" description="DUF6538" evidence="1">
    <location>
        <begin position="9"/>
        <end position="63"/>
    </location>
</feature>
<reference evidence="3" key="1">
    <citation type="journal article" date="2019" name="Int. J. Syst. Evol. Microbiol.">
        <title>The Global Catalogue of Microorganisms (GCM) 10K type strain sequencing project: providing services to taxonomists for standard genome sequencing and annotation.</title>
        <authorList>
            <consortium name="The Broad Institute Genomics Platform"/>
            <consortium name="The Broad Institute Genome Sequencing Center for Infectious Disease"/>
            <person name="Wu L."/>
            <person name="Ma J."/>
        </authorList>
    </citation>
    <scope>NUCLEOTIDE SEQUENCE [LARGE SCALE GENOMIC DNA]</scope>
    <source>
        <strain evidence="3">CCUG 55131</strain>
    </source>
</reference>
<accession>A0ABW5A7J1</accession>
<name>A0ABW5A7J1_9RHOB</name>
<dbReference type="InterPro" id="IPR046668">
    <property type="entry name" value="DUF6538"/>
</dbReference>
<gene>
    <name evidence="2" type="ORF">ACFSM0_04595</name>
</gene>
<sequence>MARPHKNPKSGVYYFRQKTPADLVAVFGRREVSHSLGTKDPAEAKERNSEAVRKQALIWDRLRKRPEPLPHKQIVALSGVLYRDYMAAMELEPGEPGIWVEALKLLDRAAATPESLERWYGPTVDTLLLERGIVTDASSRQRLIQETDRAIRQVVEQQMKRAEGDYSPDPSANRFPPVQPVTPGASAPTEKLSVTALFKLWERDHLANGKSARTVGDFRHKIDSLIAFLGHDEARAVTTDLLDLLRPWITKHRKP</sequence>
<evidence type="ECO:0000259" key="1">
    <source>
        <dbReference type="Pfam" id="PF20172"/>
    </source>
</evidence>
<dbReference type="Pfam" id="PF20172">
    <property type="entry name" value="DUF6538"/>
    <property type="match status" value="1"/>
</dbReference>
<dbReference type="RefSeq" id="WP_377387780.1">
    <property type="nucleotide sequence ID" value="NZ_JBHUIX010000004.1"/>
</dbReference>
<evidence type="ECO:0000313" key="3">
    <source>
        <dbReference type="Proteomes" id="UP001597413"/>
    </source>
</evidence>
<proteinExistence type="predicted"/>
<dbReference type="Proteomes" id="UP001597413">
    <property type="component" value="Unassembled WGS sequence"/>
</dbReference>
<keyword evidence="3" id="KW-1185">Reference proteome</keyword>
<evidence type="ECO:0000313" key="2">
    <source>
        <dbReference type="EMBL" id="MFD2173368.1"/>
    </source>
</evidence>